<proteinExistence type="predicted"/>
<dbReference type="PANTHER" id="PTHR33116">
    <property type="entry name" value="REVERSE TRANSCRIPTASE ZINC-BINDING DOMAIN-CONTAINING PROTEIN-RELATED-RELATED"/>
    <property type="match status" value="1"/>
</dbReference>
<protein>
    <submittedName>
        <fullName evidence="1">Uncharacterized protein</fullName>
    </submittedName>
</protein>
<name>A0ABD3GNG3_9MARC</name>
<dbReference type="AlphaFoldDB" id="A0ABD3GNG3"/>
<evidence type="ECO:0000313" key="1">
    <source>
        <dbReference type="EMBL" id="KAL3679254.1"/>
    </source>
</evidence>
<dbReference type="EMBL" id="JBJQOH010000007">
    <property type="protein sequence ID" value="KAL3679254.1"/>
    <property type="molecule type" value="Genomic_DNA"/>
</dbReference>
<sequence length="410" mass="47255">MVELWGDSRGKNAMISGGEAGAWKALSQKAGLVDAYIYAVDRKGGMDVLEEELISDLTQKYEKKLNHWSSKLLSWPERIVLANTVLRALPNYMLMALGMSTHWMHMVERITLEFLWGKNMTERNRKLLIAWATLTNKKKQGGLGWSSMEETANVFLLKNITQICDYQHQNWINLAHAIIHHQLQTSTKTKKIKSWKPQQVLLGLKNFRTPLSLTLNRMLITWYIAKRRLTWRPNEGPHSEDATPTFVCSILTSTQTVEESETQGLRNLFRKARIKNTADLRNANGERLSLQSYCQQGNIPIDVDLDPVLDKLETLLPAEDAAQIQWQEAKGWKCETIKHTVEKTWKLSTKQWRNLIQIKIDDSKELNRKWERVDTLQQCKIGGRSMEGSGDQHDKAQILGVHAERILYKR</sequence>
<evidence type="ECO:0000313" key="2">
    <source>
        <dbReference type="Proteomes" id="UP001633002"/>
    </source>
</evidence>
<organism evidence="1 2">
    <name type="scientific">Riccia sorocarpa</name>
    <dbReference type="NCBI Taxonomy" id="122646"/>
    <lineage>
        <taxon>Eukaryota</taxon>
        <taxon>Viridiplantae</taxon>
        <taxon>Streptophyta</taxon>
        <taxon>Embryophyta</taxon>
        <taxon>Marchantiophyta</taxon>
        <taxon>Marchantiopsida</taxon>
        <taxon>Marchantiidae</taxon>
        <taxon>Marchantiales</taxon>
        <taxon>Ricciaceae</taxon>
        <taxon>Riccia</taxon>
    </lineage>
</organism>
<gene>
    <name evidence="1" type="ORF">R1sor_022210</name>
</gene>
<comment type="caution">
    <text evidence="1">The sequence shown here is derived from an EMBL/GenBank/DDBJ whole genome shotgun (WGS) entry which is preliminary data.</text>
</comment>
<dbReference type="PANTHER" id="PTHR33116:SF78">
    <property type="entry name" value="OS12G0587133 PROTEIN"/>
    <property type="match status" value="1"/>
</dbReference>
<keyword evidence="2" id="KW-1185">Reference proteome</keyword>
<accession>A0ABD3GNG3</accession>
<dbReference type="Proteomes" id="UP001633002">
    <property type="component" value="Unassembled WGS sequence"/>
</dbReference>
<reference evidence="1 2" key="1">
    <citation type="submission" date="2024-09" db="EMBL/GenBank/DDBJ databases">
        <title>Chromosome-scale assembly of Riccia sorocarpa.</title>
        <authorList>
            <person name="Paukszto L."/>
        </authorList>
    </citation>
    <scope>NUCLEOTIDE SEQUENCE [LARGE SCALE GENOMIC DNA]</scope>
    <source>
        <strain evidence="1">LP-2024</strain>
        <tissue evidence="1">Aerial parts of the thallus</tissue>
    </source>
</reference>